<evidence type="ECO:0000256" key="4">
    <source>
        <dbReference type="ARBA" id="ARBA00022475"/>
    </source>
</evidence>
<keyword evidence="6 9" id="KW-0067">ATP-binding</keyword>
<keyword evidence="4" id="KW-1003">Cell membrane</keyword>
<dbReference type="EMBL" id="RBIE01000001">
    <property type="protein sequence ID" value="RKQ63477.1"/>
    <property type="molecule type" value="Genomic_DNA"/>
</dbReference>
<protein>
    <submittedName>
        <fullName evidence="9">Peptide/nickel transport system ATP-binding protein/oligopeptide transport system ATP-binding protein</fullName>
    </submittedName>
</protein>
<sequence>MSLKVENLKVETPKFKILKDVFWEVERGEIVSLVGESGSGKSISALSVLKLLPENFKISGKVEVDGVEPLNLNKKELSSFRWEKVSMVFQDPSSSLNPLLTIGEQIIEPMLYHRTVKSKEEGRERALELLKLCQVPKAEERLDSYPHHLSGGLKQRCAIAMALACNPSYLLADEPTTALDVTVQKKILELLKKLSKTKNLGTLLITHDMGIVQEISDKTYVLYGGYTVESGKTEEVLANPRHPYTKGLIECSPKLNGGVKRKLKTMAGNVPEPSEEIEGCPFHPRCPKAREICRKEMPPVVEEREHKFRCFFPLLKE</sequence>
<evidence type="ECO:0000313" key="10">
    <source>
        <dbReference type="Proteomes" id="UP000280881"/>
    </source>
</evidence>
<evidence type="ECO:0000256" key="3">
    <source>
        <dbReference type="ARBA" id="ARBA00022448"/>
    </source>
</evidence>
<name>A0A420W835_9BACT</name>
<evidence type="ECO:0000256" key="7">
    <source>
        <dbReference type="ARBA" id="ARBA00023136"/>
    </source>
</evidence>
<dbReference type="FunFam" id="3.40.50.300:FF:000016">
    <property type="entry name" value="Oligopeptide ABC transporter ATP-binding component"/>
    <property type="match status" value="1"/>
</dbReference>
<keyword evidence="7" id="KW-0472">Membrane</keyword>
<evidence type="ECO:0000313" key="9">
    <source>
        <dbReference type="EMBL" id="RKQ63477.1"/>
    </source>
</evidence>
<evidence type="ECO:0000256" key="1">
    <source>
        <dbReference type="ARBA" id="ARBA00004417"/>
    </source>
</evidence>
<dbReference type="Pfam" id="PF00005">
    <property type="entry name" value="ABC_tran"/>
    <property type="match status" value="1"/>
</dbReference>
<dbReference type="GO" id="GO:0005886">
    <property type="term" value="C:plasma membrane"/>
    <property type="evidence" value="ECO:0007669"/>
    <property type="project" value="UniProtKB-SubCell"/>
</dbReference>
<dbReference type="InterPro" id="IPR003593">
    <property type="entry name" value="AAA+_ATPase"/>
</dbReference>
<organism evidence="9 10">
    <name type="scientific">Thermovibrio guaymasensis</name>
    <dbReference type="NCBI Taxonomy" id="240167"/>
    <lineage>
        <taxon>Bacteria</taxon>
        <taxon>Pseudomonadati</taxon>
        <taxon>Aquificota</taxon>
        <taxon>Aquificia</taxon>
        <taxon>Desulfurobacteriales</taxon>
        <taxon>Desulfurobacteriaceae</taxon>
        <taxon>Thermovibrio</taxon>
    </lineage>
</organism>
<dbReference type="GO" id="GO:0016887">
    <property type="term" value="F:ATP hydrolysis activity"/>
    <property type="evidence" value="ECO:0007669"/>
    <property type="project" value="InterPro"/>
</dbReference>
<keyword evidence="3" id="KW-0813">Transport</keyword>
<dbReference type="GO" id="GO:0005524">
    <property type="term" value="F:ATP binding"/>
    <property type="evidence" value="ECO:0007669"/>
    <property type="project" value="UniProtKB-KW"/>
</dbReference>
<comment type="subcellular location">
    <subcellularLocation>
        <location evidence="1">Cell inner membrane</location>
        <topology evidence="1">Peripheral membrane protein</topology>
    </subcellularLocation>
</comment>
<comment type="caution">
    <text evidence="9">The sequence shown here is derived from an EMBL/GenBank/DDBJ whole genome shotgun (WGS) entry which is preliminary data.</text>
</comment>
<gene>
    <name evidence="9" type="ORF">C7457_0350</name>
</gene>
<dbReference type="PANTHER" id="PTHR43297:SF2">
    <property type="entry name" value="DIPEPTIDE TRANSPORT ATP-BINDING PROTEIN DPPD"/>
    <property type="match status" value="1"/>
</dbReference>
<dbReference type="Proteomes" id="UP000280881">
    <property type="component" value="Unassembled WGS sequence"/>
</dbReference>
<dbReference type="CDD" id="cd03257">
    <property type="entry name" value="ABC_NikE_OppD_transporters"/>
    <property type="match status" value="1"/>
</dbReference>
<dbReference type="OrthoDB" id="9806285at2"/>
<evidence type="ECO:0000256" key="6">
    <source>
        <dbReference type="ARBA" id="ARBA00022840"/>
    </source>
</evidence>
<evidence type="ECO:0000256" key="2">
    <source>
        <dbReference type="ARBA" id="ARBA00005417"/>
    </source>
</evidence>
<dbReference type="InterPro" id="IPR003439">
    <property type="entry name" value="ABC_transporter-like_ATP-bd"/>
</dbReference>
<dbReference type="Pfam" id="PF08352">
    <property type="entry name" value="oligo_HPY"/>
    <property type="match status" value="1"/>
</dbReference>
<dbReference type="Gene3D" id="3.40.50.300">
    <property type="entry name" value="P-loop containing nucleotide triphosphate hydrolases"/>
    <property type="match status" value="1"/>
</dbReference>
<dbReference type="PANTHER" id="PTHR43297">
    <property type="entry name" value="OLIGOPEPTIDE TRANSPORT ATP-BINDING PROTEIN APPD"/>
    <property type="match status" value="1"/>
</dbReference>
<dbReference type="InterPro" id="IPR013563">
    <property type="entry name" value="Oligopep_ABC_C"/>
</dbReference>
<dbReference type="InterPro" id="IPR027417">
    <property type="entry name" value="P-loop_NTPase"/>
</dbReference>
<dbReference type="PROSITE" id="PS50893">
    <property type="entry name" value="ABC_TRANSPORTER_2"/>
    <property type="match status" value="1"/>
</dbReference>
<dbReference type="AlphaFoldDB" id="A0A420W835"/>
<evidence type="ECO:0000256" key="5">
    <source>
        <dbReference type="ARBA" id="ARBA00022741"/>
    </source>
</evidence>
<evidence type="ECO:0000259" key="8">
    <source>
        <dbReference type="PROSITE" id="PS50893"/>
    </source>
</evidence>
<dbReference type="NCBIfam" id="TIGR01727">
    <property type="entry name" value="oligo_HPY"/>
    <property type="match status" value="1"/>
</dbReference>
<comment type="similarity">
    <text evidence="2">Belongs to the ABC transporter superfamily.</text>
</comment>
<proteinExistence type="inferred from homology"/>
<dbReference type="GO" id="GO:0015833">
    <property type="term" value="P:peptide transport"/>
    <property type="evidence" value="ECO:0007669"/>
    <property type="project" value="InterPro"/>
</dbReference>
<reference evidence="9 10" key="1">
    <citation type="submission" date="2018-10" db="EMBL/GenBank/DDBJ databases">
        <title>Genomic Encyclopedia of Type Strains, Phase IV (KMG-IV): sequencing the most valuable type-strain genomes for metagenomic binning, comparative biology and taxonomic classification.</title>
        <authorList>
            <person name="Goeker M."/>
        </authorList>
    </citation>
    <scope>NUCLEOTIDE SEQUENCE [LARGE SCALE GENOMIC DNA]</scope>
    <source>
        <strain evidence="9 10">DSM 15521</strain>
    </source>
</reference>
<keyword evidence="10" id="KW-1185">Reference proteome</keyword>
<dbReference type="SUPFAM" id="SSF52540">
    <property type="entry name" value="P-loop containing nucleoside triphosphate hydrolases"/>
    <property type="match status" value="1"/>
</dbReference>
<keyword evidence="5" id="KW-0547">Nucleotide-binding</keyword>
<dbReference type="InterPro" id="IPR050388">
    <property type="entry name" value="ABC_Ni/Peptide_Import"/>
</dbReference>
<dbReference type="SMART" id="SM00382">
    <property type="entry name" value="AAA"/>
    <property type="match status" value="1"/>
</dbReference>
<accession>A0A420W835</accession>
<feature type="domain" description="ABC transporter" evidence="8">
    <location>
        <begin position="3"/>
        <end position="249"/>
    </location>
</feature>
<dbReference type="RefSeq" id="WP_121169724.1">
    <property type="nucleotide sequence ID" value="NZ_RBIE01000001.1"/>
</dbReference>